<dbReference type="SMART" id="SM00857">
    <property type="entry name" value="Resolvase"/>
    <property type="match status" value="1"/>
</dbReference>
<protein>
    <submittedName>
        <fullName evidence="2">DNA-invertase</fullName>
    </submittedName>
</protein>
<dbReference type="GO" id="GO:0000150">
    <property type="term" value="F:DNA strand exchange activity"/>
    <property type="evidence" value="ECO:0007669"/>
    <property type="project" value="InterPro"/>
</dbReference>
<feature type="domain" description="Resolvase/invertase-type recombinase catalytic" evidence="1">
    <location>
        <begin position="3"/>
        <end position="104"/>
    </location>
</feature>
<dbReference type="EMBL" id="KP795491">
    <property type="protein sequence ID" value="AKN36430.1"/>
    <property type="molecule type" value="Genomic_DNA"/>
</dbReference>
<dbReference type="GO" id="GO:0003677">
    <property type="term" value="F:DNA binding"/>
    <property type="evidence" value="ECO:0007669"/>
    <property type="project" value="InterPro"/>
</dbReference>
<reference evidence="2" key="1">
    <citation type="journal article" date="2015" name="MBio">
        <title>Eco-Evolutionary Dynamics of Episomes among Ecologically Cohesive Bacterial Populations.</title>
        <authorList>
            <person name="Xue H."/>
            <person name="Cordero O.X."/>
            <person name="Camas F.M."/>
            <person name="Trimble W."/>
            <person name="Meyer F."/>
            <person name="Guglielmini J."/>
            <person name="Rocha E.P."/>
            <person name="Polz M.F."/>
        </authorList>
    </citation>
    <scope>NUCLEOTIDE SEQUENCE</scope>
    <source>
        <strain evidence="2">FF_308</strain>
    </source>
</reference>
<dbReference type="Gene3D" id="3.40.50.1390">
    <property type="entry name" value="Resolvase, N-terminal catalytic domain"/>
    <property type="match status" value="1"/>
</dbReference>
<dbReference type="InterPro" id="IPR036162">
    <property type="entry name" value="Resolvase-like_N_sf"/>
</dbReference>
<dbReference type="AlphaFoldDB" id="A0A0H3ZKG0"/>
<organism evidence="2">
    <name type="scientific">Vibrio splendidus</name>
    <dbReference type="NCBI Taxonomy" id="29497"/>
    <lineage>
        <taxon>Bacteria</taxon>
        <taxon>Pseudomonadati</taxon>
        <taxon>Pseudomonadota</taxon>
        <taxon>Gammaproteobacteria</taxon>
        <taxon>Vibrionales</taxon>
        <taxon>Vibrionaceae</taxon>
        <taxon>Vibrio</taxon>
    </lineage>
</organism>
<dbReference type="Pfam" id="PF00239">
    <property type="entry name" value="Resolvase"/>
    <property type="match status" value="1"/>
</dbReference>
<name>A0A0H3ZKG0_VIBSP</name>
<proteinExistence type="predicted"/>
<dbReference type="InterPro" id="IPR006119">
    <property type="entry name" value="Resolv_N"/>
</dbReference>
<dbReference type="SUPFAM" id="SSF53041">
    <property type="entry name" value="Resolvase-like"/>
    <property type="match status" value="1"/>
</dbReference>
<sequence>MQYGYVVRDNDLGIQTKALNDYGCRDIFDDQDIRQVISRLKPGDTLVVWRLDKLANTIASMQQTLDAIHAAGATVWSMNEKFNSGAASKELLYKLMNVIAAAEK</sequence>
<evidence type="ECO:0000313" key="2">
    <source>
        <dbReference type="EMBL" id="AKN36430.1"/>
    </source>
</evidence>
<accession>A0A0H3ZKG0</accession>
<evidence type="ECO:0000259" key="1">
    <source>
        <dbReference type="SMART" id="SM00857"/>
    </source>
</evidence>